<organism evidence="8 9">
    <name type="scientific">Donghicola eburneus</name>
    <dbReference type="NCBI Taxonomy" id="393278"/>
    <lineage>
        <taxon>Bacteria</taxon>
        <taxon>Pseudomonadati</taxon>
        <taxon>Pseudomonadota</taxon>
        <taxon>Alphaproteobacteria</taxon>
        <taxon>Rhodobacterales</taxon>
        <taxon>Roseobacteraceae</taxon>
        <taxon>Donghicola</taxon>
    </lineage>
</organism>
<dbReference type="GO" id="GO:0005886">
    <property type="term" value="C:plasma membrane"/>
    <property type="evidence" value="ECO:0007669"/>
    <property type="project" value="TreeGrafter"/>
</dbReference>
<protein>
    <recommendedName>
        <fullName evidence="10">Methyl-accepting chemotaxis protein</fullName>
    </recommendedName>
</protein>
<dbReference type="Pfam" id="PF00015">
    <property type="entry name" value="MCPsignal"/>
    <property type="match status" value="1"/>
</dbReference>
<dbReference type="Gene3D" id="1.10.287.950">
    <property type="entry name" value="Methyl-accepting chemotaxis protein"/>
    <property type="match status" value="1"/>
</dbReference>
<dbReference type="SMART" id="SM00304">
    <property type="entry name" value="HAMP"/>
    <property type="match status" value="1"/>
</dbReference>
<evidence type="ECO:0000256" key="5">
    <source>
        <dbReference type="SAM" id="Phobius"/>
    </source>
</evidence>
<keyword evidence="5" id="KW-1133">Transmembrane helix</keyword>
<feature type="region of interest" description="Disordered" evidence="4">
    <location>
        <begin position="551"/>
        <end position="575"/>
    </location>
</feature>
<evidence type="ECO:0000256" key="4">
    <source>
        <dbReference type="SAM" id="MobiDB-lite"/>
    </source>
</evidence>
<comment type="similarity">
    <text evidence="2">Belongs to the methyl-accepting chemotaxis (MCP) protein family.</text>
</comment>
<feature type="compositionally biased region" description="Basic and acidic residues" evidence="4">
    <location>
        <begin position="566"/>
        <end position="575"/>
    </location>
</feature>
<feature type="domain" description="Methyl-accepting transducer" evidence="6">
    <location>
        <begin position="266"/>
        <end position="481"/>
    </location>
</feature>
<feature type="domain" description="HAMP" evidence="7">
    <location>
        <begin position="209"/>
        <end position="261"/>
    </location>
</feature>
<dbReference type="SMART" id="SM00283">
    <property type="entry name" value="MA"/>
    <property type="match status" value="1"/>
</dbReference>
<dbReference type="PANTHER" id="PTHR43531:SF11">
    <property type="entry name" value="METHYL-ACCEPTING CHEMOTAXIS PROTEIN 3"/>
    <property type="match status" value="1"/>
</dbReference>
<keyword evidence="3" id="KW-0807">Transducer</keyword>
<keyword evidence="5" id="KW-0472">Membrane</keyword>
<dbReference type="PANTHER" id="PTHR43531">
    <property type="entry name" value="PROTEIN ICFG"/>
    <property type="match status" value="1"/>
</dbReference>
<dbReference type="EMBL" id="FMJB01000066">
    <property type="protein sequence ID" value="SCM69866.1"/>
    <property type="molecule type" value="Genomic_DNA"/>
</dbReference>
<dbReference type="Proteomes" id="UP000184085">
    <property type="component" value="Unassembled WGS sequence"/>
</dbReference>
<dbReference type="SUPFAM" id="SSF58104">
    <property type="entry name" value="Methyl-accepting chemotaxis protein (MCP) signaling domain"/>
    <property type="match status" value="1"/>
</dbReference>
<dbReference type="GO" id="GO:0007165">
    <property type="term" value="P:signal transduction"/>
    <property type="evidence" value="ECO:0007669"/>
    <property type="project" value="UniProtKB-KW"/>
</dbReference>
<evidence type="ECO:0000259" key="6">
    <source>
        <dbReference type="PROSITE" id="PS50111"/>
    </source>
</evidence>
<feature type="transmembrane region" description="Helical" evidence="5">
    <location>
        <begin position="188"/>
        <end position="208"/>
    </location>
</feature>
<evidence type="ECO:0000313" key="8">
    <source>
        <dbReference type="EMBL" id="SCM69866.1"/>
    </source>
</evidence>
<evidence type="ECO:0000313" key="9">
    <source>
        <dbReference type="Proteomes" id="UP000184085"/>
    </source>
</evidence>
<dbReference type="Pfam" id="PF12729">
    <property type="entry name" value="4HB_MCP_1"/>
    <property type="match status" value="1"/>
</dbReference>
<dbReference type="PROSITE" id="PS50111">
    <property type="entry name" value="CHEMOTAXIS_TRANSDUC_2"/>
    <property type="match status" value="1"/>
</dbReference>
<sequence length="575" mass="61590">MRLTIKAKLVVTCAILIGVSATSGLVALRDMDAMRERNELVVHENVDAIEQSYEILRYQDQIQQAIRDYVLSSDVATKRDLETHMLNLRNAQTDMIEQAREHAFTEEAQTAIDEFVRVRDEINKVNKEVMQLLLFDMTKEAGTLLREQGGALSTEMAQTTETLLDINTTEMESSLDKSNTSFNQSRTLILGLVALSGILGSVAGFWILSSLSRGLNRAKELTKAVSEGDLTQTANLKGNDEITEVLRHANTMVERLRTVVGEVASGASNVSTGANQMAKTSEEMSDVATQQASSTEEASSSMEEMAANIAATAENATETEKMARQSAERARASGDAVRDAVKAVNTIADRINVVQEIARQTDLLALNAAVEAARAGEHGRGFAVVASEVRKLAERSQAAAGEINELSVQTITAALDAGRMLDQLVPDIERTSELVSDISRANNEMSSGGAQVNGAIQQLDRVTQANTAAAEEMSATAEELAAQAATLRSSIEFFRTGDFDVSVTVDDILDVAELSPANDAPAPVAAPAATLAPVQADNLVSFRPAGAPKGGFSFDLENEATDDADVDFKPEAPHA</sequence>
<evidence type="ECO:0000256" key="2">
    <source>
        <dbReference type="ARBA" id="ARBA00029447"/>
    </source>
</evidence>
<dbReference type="InterPro" id="IPR024478">
    <property type="entry name" value="HlyB_4HB_MCP"/>
</dbReference>
<dbReference type="GO" id="GO:0004888">
    <property type="term" value="F:transmembrane signaling receptor activity"/>
    <property type="evidence" value="ECO:0007669"/>
    <property type="project" value="TreeGrafter"/>
</dbReference>
<dbReference type="PROSITE" id="PS50885">
    <property type="entry name" value="HAMP"/>
    <property type="match status" value="1"/>
</dbReference>
<evidence type="ECO:0008006" key="10">
    <source>
        <dbReference type="Google" id="ProtNLM"/>
    </source>
</evidence>
<evidence type="ECO:0000259" key="7">
    <source>
        <dbReference type="PROSITE" id="PS50885"/>
    </source>
</evidence>
<keyword evidence="5" id="KW-0812">Transmembrane</keyword>
<evidence type="ECO:0000256" key="3">
    <source>
        <dbReference type="PROSITE-ProRule" id="PRU00284"/>
    </source>
</evidence>
<reference evidence="9" key="1">
    <citation type="submission" date="2016-09" db="EMBL/GenBank/DDBJ databases">
        <authorList>
            <person name="Wibberg D."/>
        </authorList>
    </citation>
    <scope>NUCLEOTIDE SEQUENCE [LARGE SCALE GENOMIC DNA]</scope>
</reference>
<dbReference type="InterPro" id="IPR004089">
    <property type="entry name" value="MCPsignal_dom"/>
</dbReference>
<gene>
    <name evidence="8" type="ORF">KARMA_4109</name>
</gene>
<dbReference type="InterPro" id="IPR003660">
    <property type="entry name" value="HAMP_dom"/>
</dbReference>
<dbReference type="GO" id="GO:0006935">
    <property type="term" value="P:chemotaxis"/>
    <property type="evidence" value="ECO:0007669"/>
    <property type="project" value="UniProtKB-KW"/>
</dbReference>
<feature type="compositionally biased region" description="Acidic residues" evidence="4">
    <location>
        <begin position="556"/>
        <end position="565"/>
    </location>
</feature>
<dbReference type="AlphaFoldDB" id="A0A1M4N9I3"/>
<dbReference type="CDD" id="cd06225">
    <property type="entry name" value="HAMP"/>
    <property type="match status" value="1"/>
</dbReference>
<feature type="region of interest" description="Disordered" evidence="4">
    <location>
        <begin position="278"/>
        <end position="299"/>
    </location>
</feature>
<name>A0A1M4N9I3_9RHOB</name>
<accession>A0A1M4N9I3</accession>
<feature type="compositionally biased region" description="Low complexity" evidence="4">
    <location>
        <begin position="288"/>
        <end position="299"/>
    </location>
</feature>
<keyword evidence="9" id="KW-1185">Reference proteome</keyword>
<dbReference type="Pfam" id="PF00672">
    <property type="entry name" value="HAMP"/>
    <property type="match status" value="1"/>
</dbReference>
<keyword evidence="1" id="KW-0145">Chemotaxis</keyword>
<dbReference type="InterPro" id="IPR051310">
    <property type="entry name" value="MCP_chemotaxis"/>
</dbReference>
<dbReference type="RefSeq" id="WP_072709961.1">
    <property type="nucleotide sequence ID" value="NZ_FMJB01000066.1"/>
</dbReference>
<evidence type="ECO:0000256" key="1">
    <source>
        <dbReference type="ARBA" id="ARBA00022500"/>
    </source>
</evidence>
<proteinExistence type="inferred from homology"/>